<evidence type="ECO:0000259" key="5">
    <source>
        <dbReference type="PROSITE" id="PS01124"/>
    </source>
</evidence>
<dbReference type="AlphaFoldDB" id="A0A368KHP8"/>
<dbReference type="Pfam" id="PF12833">
    <property type="entry name" value="HTH_18"/>
    <property type="match status" value="1"/>
</dbReference>
<keyword evidence="1" id="KW-0805">Transcription regulation</keyword>
<dbReference type="GO" id="GO:0003700">
    <property type="term" value="F:DNA-binding transcription factor activity"/>
    <property type="evidence" value="ECO:0007669"/>
    <property type="project" value="InterPro"/>
</dbReference>
<protein>
    <submittedName>
        <fullName evidence="6">AraC family transcriptional regulator</fullName>
    </submittedName>
</protein>
<dbReference type="SUPFAM" id="SSF46689">
    <property type="entry name" value="Homeodomain-like"/>
    <property type="match status" value="1"/>
</dbReference>
<dbReference type="InterPro" id="IPR009057">
    <property type="entry name" value="Homeodomain-like_sf"/>
</dbReference>
<dbReference type="RefSeq" id="WP_114340615.1">
    <property type="nucleotide sequence ID" value="NZ_QFWQ01000002.1"/>
</dbReference>
<feature type="domain" description="HTH araC/xylS-type" evidence="5">
    <location>
        <begin position="40"/>
        <end position="140"/>
    </location>
</feature>
<dbReference type="InterPro" id="IPR020449">
    <property type="entry name" value="Tscrpt_reg_AraC-type_HTH"/>
</dbReference>
<dbReference type="PROSITE" id="PS01124">
    <property type="entry name" value="HTH_ARAC_FAMILY_2"/>
    <property type="match status" value="1"/>
</dbReference>
<dbReference type="PROSITE" id="PS00041">
    <property type="entry name" value="HTH_ARAC_FAMILY_1"/>
    <property type="match status" value="1"/>
</dbReference>
<dbReference type="GO" id="GO:0043565">
    <property type="term" value="F:sequence-specific DNA binding"/>
    <property type="evidence" value="ECO:0007669"/>
    <property type="project" value="InterPro"/>
</dbReference>
<evidence type="ECO:0000256" key="1">
    <source>
        <dbReference type="ARBA" id="ARBA00023015"/>
    </source>
</evidence>
<dbReference type="PRINTS" id="PR00032">
    <property type="entry name" value="HTHARAC"/>
</dbReference>
<keyword evidence="7" id="KW-1185">Reference proteome</keyword>
<dbReference type="SMART" id="SM00342">
    <property type="entry name" value="HTH_ARAC"/>
    <property type="match status" value="1"/>
</dbReference>
<dbReference type="Proteomes" id="UP000252387">
    <property type="component" value="Unassembled WGS sequence"/>
</dbReference>
<dbReference type="EMBL" id="QFWQ01000002">
    <property type="protein sequence ID" value="RCS31430.1"/>
    <property type="molecule type" value="Genomic_DNA"/>
</dbReference>
<comment type="caution">
    <text evidence="6">The sequence shown here is derived from an EMBL/GenBank/DDBJ whole genome shotgun (WGS) entry which is preliminary data.</text>
</comment>
<dbReference type="Gene3D" id="1.10.10.60">
    <property type="entry name" value="Homeodomain-like"/>
    <property type="match status" value="1"/>
</dbReference>
<dbReference type="OrthoDB" id="5949386at2"/>
<keyword evidence="2" id="KW-0238">DNA-binding</keyword>
<dbReference type="InterPro" id="IPR018062">
    <property type="entry name" value="HTH_AraC-typ_CS"/>
</dbReference>
<dbReference type="InterPro" id="IPR018060">
    <property type="entry name" value="HTH_AraC"/>
</dbReference>
<proteinExistence type="predicted"/>
<feature type="compositionally biased region" description="Low complexity" evidence="4">
    <location>
        <begin position="10"/>
        <end position="20"/>
    </location>
</feature>
<sequence length="150" mass="16700">MPISPDIPASSSQNCESNSSDHPCTGPHPGRALLLEDVFSRACTWIAGAHRDSKLSPAGIAQQLRCSRATLYRAFQSKGITVADYIQRLRLEQIHTDLATAAPRIPISSIALDHGFECLSHFHRRFKRLYGHTPGETRSARSPQRREVRN</sequence>
<dbReference type="InterPro" id="IPR050204">
    <property type="entry name" value="AraC_XylS_family_regulators"/>
</dbReference>
<feature type="region of interest" description="Disordered" evidence="4">
    <location>
        <begin position="1"/>
        <end position="26"/>
    </location>
</feature>
<evidence type="ECO:0000256" key="4">
    <source>
        <dbReference type="SAM" id="MobiDB-lite"/>
    </source>
</evidence>
<dbReference type="PANTHER" id="PTHR46796">
    <property type="entry name" value="HTH-TYPE TRANSCRIPTIONAL ACTIVATOR RHAS-RELATED"/>
    <property type="match status" value="1"/>
</dbReference>
<evidence type="ECO:0000313" key="7">
    <source>
        <dbReference type="Proteomes" id="UP000252387"/>
    </source>
</evidence>
<evidence type="ECO:0000256" key="2">
    <source>
        <dbReference type="ARBA" id="ARBA00023125"/>
    </source>
</evidence>
<name>A0A368KHP8_9GAMM</name>
<evidence type="ECO:0000313" key="6">
    <source>
        <dbReference type="EMBL" id="RCS31430.1"/>
    </source>
</evidence>
<organism evidence="6 7">
    <name type="scientific">Rhodanobacter denitrificans</name>
    <dbReference type="NCBI Taxonomy" id="666685"/>
    <lineage>
        <taxon>Bacteria</taxon>
        <taxon>Pseudomonadati</taxon>
        <taxon>Pseudomonadota</taxon>
        <taxon>Gammaproteobacteria</taxon>
        <taxon>Lysobacterales</taxon>
        <taxon>Rhodanobacteraceae</taxon>
        <taxon>Rhodanobacter</taxon>
    </lineage>
</organism>
<reference evidence="6 7" key="1">
    <citation type="submission" date="2018-05" db="EMBL/GenBank/DDBJ databases">
        <title>Draft genome sequence of Rhodanobacter denitrificans Yn1 isolated from gold copper mine.</title>
        <authorList>
            <person name="Yang N."/>
            <person name="Mazhar H.S."/>
            <person name="Rensing C."/>
        </authorList>
    </citation>
    <scope>NUCLEOTIDE SEQUENCE [LARGE SCALE GENOMIC DNA]</scope>
    <source>
        <strain evidence="6 7">Yn1</strain>
    </source>
</reference>
<keyword evidence="3" id="KW-0804">Transcription</keyword>
<gene>
    <name evidence="6" type="ORF">DEO45_01785</name>
</gene>
<accession>A0A368KHP8</accession>
<evidence type="ECO:0000256" key="3">
    <source>
        <dbReference type="ARBA" id="ARBA00023163"/>
    </source>
</evidence>